<reference evidence="3" key="2">
    <citation type="submission" date="2015-01" db="EMBL/GenBank/DDBJ databases">
        <title>Evolutionary Origins and Diversification of the Mycorrhizal Mutualists.</title>
        <authorList>
            <consortium name="DOE Joint Genome Institute"/>
            <consortium name="Mycorrhizal Genomics Consortium"/>
            <person name="Kohler A."/>
            <person name="Kuo A."/>
            <person name="Nagy L.G."/>
            <person name="Floudas D."/>
            <person name="Copeland A."/>
            <person name="Barry K.W."/>
            <person name="Cichocki N."/>
            <person name="Veneault-Fourrey C."/>
            <person name="LaButti K."/>
            <person name="Lindquist E.A."/>
            <person name="Lipzen A."/>
            <person name="Lundell T."/>
            <person name="Morin E."/>
            <person name="Murat C."/>
            <person name="Riley R."/>
            <person name="Ohm R."/>
            <person name="Sun H."/>
            <person name="Tunlid A."/>
            <person name="Henrissat B."/>
            <person name="Grigoriev I.V."/>
            <person name="Hibbett D.S."/>
            <person name="Martin F."/>
        </authorList>
    </citation>
    <scope>NUCLEOTIDE SEQUENCE [LARGE SCALE GENOMIC DNA]</scope>
    <source>
        <strain evidence="3">MAFF 305830</strain>
    </source>
</reference>
<dbReference type="STRING" id="933852.A0A0C2XBY2"/>
<feature type="chain" id="PRO_5002170726" evidence="1">
    <location>
        <begin position="20"/>
        <end position="587"/>
    </location>
</feature>
<keyword evidence="1" id="KW-0732">Signal</keyword>
<dbReference type="AlphaFoldDB" id="A0A0C2XBY2"/>
<dbReference type="Gene3D" id="3.20.20.80">
    <property type="entry name" value="Glycosidases"/>
    <property type="match status" value="1"/>
</dbReference>
<organism evidence="2 3">
    <name type="scientific">Serendipita vermifera MAFF 305830</name>
    <dbReference type="NCBI Taxonomy" id="933852"/>
    <lineage>
        <taxon>Eukaryota</taxon>
        <taxon>Fungi</taxon>
        <taxon>Dikarya</taxon>
        <taxon>Basidiomycota</taxon>
        <taxon>Agaricomycotina</taxon>
        <taxon>Agaricomycetes</taxon>
        <taxon>Sebacinales</taxon>
        <taxon>Serendipitaceae</taxon>
        <taxon>Serendipita</taxon>
    </lineage>
</organism>
<protein>
    <submittedName>
        <fullName evidence="2">Uncharacterized protein</fullName>
    </submittedName>
</protein>
<evidence type="ECO:0000313" key="2">
    <source>
        <dbReference type="EMBL" id="KIM26632.1"/>
    </source>
</evidence>
<name>A0A0C2XBY2_SERVB</name>
<reference evidence="2 3" key="1">
    <citation type="submission" date="2014-04" db="EMBL/GenBank/DDBJ databases">
        <authorList>
            <consortium name="DOE Joint Genome Institute"/>
            <person name="Kuo A."/>
            <person name="Zuccaro A."/>
            <person name="Kohler A."/>
            <person name="Nagy L.G."/>
            <person name="Floudas D."/>
            <person name="Copeland A."/>
            <person name="Barry K.W."/>
            <person name="Cichocki N."/>
            <person name="Veneault-Fourrey C."/>
            <person name="LaButti K."/>
            <person name="Lindquist E.A."/>
            <person name="Lipzen A."/>
            <person name="Lundell T."/>
            <person name="Morin E."/>
            <person name="Murat C."/>
            <person name="Sun H."/>
            <person name="Tunlid A."/>
            <person name="Henrissat B."/>
            <person name="Grigoriev I.V."/>
            <person name="Hibbett D.S."/>
            <person name="Martin F."/>
            <person name="Nordberg H.P."/>
            <person name="Cantor M.N."/>
            <person name="Hua S.X."/>
        </authorList>
    </citation>
    <scope>NUCLEOTIDE SEQUENCE [LARGE SCALE GENOMIC DNA]</scope>
    <source>
        <strain evidence="2 3">MAFF 305830</strain>
    </source>
</reference>
<evidence type="ECO:0000313" key="3">
    <source>
        <dbReference type="Proteomes" id="UP000054097"/>
    </source>
</evidence>
<sequence length="587" mass="65202">MSLIHPTLLLLVSLLQVTGQEKWCGKHYIPGQPVVEPGGVYPTPQKFPEHEPLLLFRCTPKYHPFIHGDDNTASILIDLAITHTQMNGTAPFPGETKHDVENAKFLVTLSTDHIPVLAAKVMPLGRHQKVTFPLVTMVPQKKPHKLSCTARRVDHGSSRADSPSQSSVHTAHTTLSYQLPNNNGSMVKIDSETRGLQFRATNKEWYRIIPYGFYTAFDDYLAKNLSVLDAAVGNWHNMVHPVPTFGNLTALELVLDRMEELGLWLMYDMRWSYKNLTALAEEVNRIKNRKNLLLWYTSDEPDGWGDDPNDARRAYDLINELDGYHPVSLVLNCQNYNFRPYTTGTADILLQDVYPIGINATHSTVYDTPCTPKFGDCGCDNCEGSGIVEVANRLDGIHQMLEWEGRPGVPVWSVVQAFGNQSFWSRYPTDREFVAQSLVGLIHGARGLVPWITPTTEDISSVSSKIGKALRLISYVILDPKAVFTMPSDNVPAEEYQNNGQSALTGDFGTPNLSPLRRGIWRVNNALSVVLASNLGDKAASFDVELPSNTTELGVFLNFGATQETTGDKQVKFTLDTLGSVGFIIFG</sequence>
<dbReference type="OrthoDB" id="2338662at2759"/>
<feature type="signal peptide" evidence="1">
    <location>
        <begin position="1"/>
        <end position="19"/>
    </location>
</feature>
<evidence type="ECO:0000256" key="1">
    <source>
        <dbReference type="SAM" id="SignalP"/>
    </source>
</evidence>
<gene>
    <name evidence="2" type="ORF">M408DRAFT_182435</name>
</gene>
<keyword evidence="3" id="KW-1185">Reference proteome</keyword>
<dbReference type="SUPFAM" id="SSF51445">
    <property type="entry name" value="(Trans)glycosidases"/>
    <property type="match status" value="1"/>
</dbReference>
<dbReference type="EMBL" id="KN824305">
    <property type="protein sequence ID" value="KIM26632.1"/>
    <property type="molecule type" value="Genomic_DNA"/>
</dbReference>
<dbReference type="Proteomes" id="UP000054097">
    <property type="component" value="Unassembled WGS sequence"/>
</dbReference>
<dbReference type="HOGENOM" id="CLU_022442_1_0_1"/>
<accession>A0A0C2XBY2</accession>
<dbReference type="InterPro" id="IPR017853">
    <property type="entry name" value="GH"/>
</dbReference>
<proteinExistence type="predicted"/>